<dbReference type="PROSITE" id="PS50405">
    <property type="entry name" value="GST_CTER"/>
    <property type="match status" value="2"/>
</dbReference>
<dbReference type="Gene3D" id="1.20.1050.10">
    <property type="match status" value="2"/>
</dbReference>
<dbReference type="PANTHER" id="PTHR11571:SF252">
    <property type="entry name" value="GLUTATHIONE S-TRANSFERASE"/>
    <property type="match status" value="1"/>
</dbReference>
<evidence type="ECO:0008006" key="5">
    <source>
        <dbReference type="Google" id="ProtNLM"/>
    </source>
</evidence>
<feature type="domain" description="GST N-terminal" evidence="1">
    <location>
        <begin position="213"/>
        <end position="290"/>
    </location>
</feature>
<accession>A0A8K1CQV0</accession>
<feature type="domain" description="GST N-terminal" evidence="1">
    <location>
        <begin position="5"/>
        <end position="82"/>
    </location>
</feature>
<dbReference type="PROSITE" id="PS50404">
    <property type="entry name" value="GST_NTER"/>
    <property type="match status" value="2"/>
</dbReference>
<name>A0A8K1CQV0_PYTOL</name>
<dbReference type="CDD" id="cd03039">
    <property type="entry name" value="GST_N_Sigma_like"/>
    <property type="match status" value="2"/>
</dbReference>
<feature type="domain" description="GST C-terminal" evidence="2">
    <location>
        <begin position="293"/>
        <end position="421"/>
    </location>
</feature>
<dbReference type="Proteomes" id="UP000794436">
    <property type="component" value="Unassembled WGS sequence"/>
</dbReference>
<protein>
    <recommendedName>
        <fullName evidence="5">Glutathione S-transferase</fullName>
    </recommendedName>
</protein>
<dbReference type="InterPro" id="IPR040079">
    <property type="entry name" value="Glutathione_S-Trfase"/>
</dbReference>
<dbReference type="InterPro" id="IPR036249">
    <property type="entry name" value="Thioredoxin-like_sf"/>
</dbReference>
<dbReference type="InterPro" id="IPR004045">
    <property type="entry name" value="Glutathione_S-Trfase_N"/>
</dbReference>
<dbReference type="InterPro" id="IPR050213">
    <property type="entry name" value="GST_superfamily"/>
</dbReference>
<dbReference type="GO" id="GO:0004364">
    <property type="term" value="F:glutathione transferase activity"/>
    <property type="evidence" value="ECO:0007669"/>
    <property type="project" value="TreeGrafter"/>
</dbReference>
<dbReference type="Pfam" id="PF02798">
    <property type="entry name" value="GST_N"/>
    <property type="match status" value="1"/>
</dbReference>
<reference evidence="3" key="1">
    <citation type="submission" date="2019-03" db="EMBL/GenBank/DDBJ databases">
        <title>Long read genome sequence of the mycoparasitic Pythium oligandrum ATCC 38472 isolated from sugarbeet rhizosphere.</title>
        <authorList>
            <person name="Gaulin E."/>
        </authorList>
    </citation>
    <scope>NUCLEOTIDE SEQUENCE</scope>
    <source>
        <strain evidence="3">ATCC 38472_TT</strain>
    </source>
</reference>
<proteinExistence type="predicted"/>
<organism evidence="3 4">
    <name type="scientific">Pythium oligandrum</name>
    <name type="common">Mycoparasitic fungus</name>
    <dbReference type="NCBI Taxonomy" id="41045"/>
    <lineage>
        <taxon>Eukaryota</taxon>
        <taxon>Sar</taxon>
        <taxon>Stramenopiles</taxon>
        <taxon>Oomycota</taxon>
        <taxon>Peronosporomycetes</taxon>
        <taxon>Pythiales</taxon>
        <taxon>Pythiaceae</taxon>
        <taxon>Pythium</taxon>
    </lineage>
</organism>
<dbReference type="PANTHER" id="PTHR11571">
    <property type="entry name" value="GLUTATHIONE S-TRANSFERASE"/>
    <property type="match status" value="1"/>
</dbReference>
<sequence>MSQYPQLMLTYFNAAARADYIRLAFFIGNVPFEDYRMSRDKFPSVQSSFPYGQLPVLEVDGEVIAHSQGILRYAGRLTGMYPVNDPVAALKIDEIMGTMDEMVEKMGPSFEEQDPEKKKALREELATVTFPQYFRRYHERLTKMKEYPLFQTDALFIHELVIFNFVRWMRLGVLDHIPATVCDGFESVDALMVKVENHPKVKEYYANPRNVPAKLKLTYIDGPGRAEPIRLAFHIGGVEFEDERIGGAVLKERVASLPYGQIPVLSVNGEAHAQSLQILRYAGTVSGLYPATDFKKALRIDEVLCHLDDISNAHSLTSRMEPEKQTAARAALVEETFPNAFKALDKRIAGWGGPYTVGDELTIADLAIYGSLLTLKTGYMAGIPATLSDSYSNLTRVYEQVAQHPKVQEWTAAHPDEKDDN</sequence>
<evidence type="ECO:0000259" key="1">
    <source>
        <dbReference type="PROSITE" id="PS50404"/>
    </source>
</evidence>
<dbReference type="FunFam" id="1.20.1050.10:FF:000030">
    <property type="entry name" value="Glutathione S-transferase S1"/>
    <property type="match status" value="1"/>
</dbReference>
<dbReference type="SUPFAM" id="SSF52833">
    <property type="entry name" value="Thioredoxin-like"/>
    <property type="match status" value="2"/>
</dbReference>
<dbReference type="GO" id="GO:0006749">
    <property type="term" value="P:glutathione metabolic process"/>
    <property type="evidence" value="ECO:0007669"/>
    <property type="project" value="TreeGrafter"/>
</dbReference>
<dbReference type="SFLD" id="SFLDG00363">
    <property type="entry name" value="AMPS_(cytGST):_Alpha-__Mu-__Pi"/>
    <property type="match status" value="1"/>
</dbReference>
<evidence type="ECO:0000313" key="3">
    <source>
        <dbReference type="EMBL" id="TMW67055.1"/>
    </source>
</evidence>
<dbReference type="InterPro" id="IPR010987">
    <property type="entry name" value="Glutathione-S-Trfase_C-like"/>
</dbReference>
<dbReference type="InterPro" id="IPR004046">
    <property type="entry name" value="GST_C"/>
</dbReference>
<keyword evidence="4" id="KW-1185">Reference proteome</keyword>
<dbReference type="SFLD" id="SFLDS00019">
    <property type="entry name" value="Glutathione_Transferase_(cytos"/>
    <property type="match status" value="2"/>
</dbReference>
<dbReference type="Pfam" id="PF14497">
    <property type="entry name" value="GST_C_3"/>
    <property type="match status" value="2"/>
</dbReference>
<evidence type="ECO:0000259" key="2">
    <source>
        <dbReference type="PROSITE" id="PS50405"/>
    </source>
</evidence>
<comment type="caution">
    <text evidence="3">The sequence shown here is derived from an EMBL/GenBank/DDBJ whole genome shotgun (WGS) entry which is preliminary data.</text>
</comment>
<evidence type="ECO:0000313" key="4">
    <source>
        <dbReference type="Proteomes" id="UP000794436"/>
    </source>
</evidence>
<gene>
    <name evidence="3" type="ORF">Poli38472_012171</name>
</gene>
<dbReference type="Gene3D" id="3.40.30.10">
    <property type="entry name" value="Glutaredoxin"/>
    <property type="match status" value="2"/>
</dbReference>
<feature type="domain" description="GST C-terminal" evidence="2">
    <location>
        <begin position="85"/>
        <end position="214"/>
    </location>
</feature>
<dbReference type="SFLD" id="SFLDG01205">
    <property type="entry name" value="AMPS.1"/>
    <property type="match status" value="1"/>
</dbReference>
<dbReference type="EMBL" id="SPLM01000006">
    <property type="protein sequence ID" value="TMW67055.1"/>
    <property type="molecule type" value="Genomic_DNA"/>
</dbReference>
<dbReference type="OrthoDB" id="420389at2759"/>
<dbReference type="InterPro" id="IPR036282">
    <property type="entry name" value="Glutathione-S-Trfase_C_sf"/>
</dbReference>
<dbReference type="SUPFAM" id="SSF47616">
    <property type="entry name" value="GST C-terminal domain-like"/>
    <property type="match status" value="2"/>
</dbReference>
<dbReference type="AlphaFoldDB" id="A0A8K1CQV0"/>